<protein>
    <submittedName>
        <fullName evidence="1">Uncharacterized protein</fullName>
    </submittedName>
</protein>
<dbReference type="EMBL" id="CAJJDP010000106">
    <property type="protein sequence ID" value="CAD8194476.1"/>
    <property type="molecule type" value="Genomic_DNA"/>
</dbReference>
<dbReference type="AlphaFoldDB" id="A0A8S1X6Y6"/>
<keyword evidence="2" id="KW-1185">Reference proteome</keyword>
<comment type="caution">
    <text evidence="1">The sequence shown here is derived from an EMBL/GenBank/DDBJ whole genome shotgun (WGS) entry which is preliminary data.</text>
</comment>
<proteinExistence type="predicted"/>
<accession>A0A8S1X6Y6</accession>
<evidence type="ECO:0000313" key="2">
    <source>
        <dbReference type="Proteomes" id="UP000683925"/>
    </source>
</evidence>
<dbReference type="Proteomes" id="UP000683925">
    <property type="component" value="Unassembled WGS sequence"/>
</dbReference>
<sequence>MIFIDWKHTTTQFQTLLSMTHDTQFKLYLSIMLQFLQIHQFNMRINISLKSIHSFQIVFQFLVLFFSKEAHRNMLIEFSNFCHCYDTINDFPFCYILPLLSPLILNH</sequence>
<evidence type="ECO:0000313" key="1">
    <source>
        <dbReference type="EMBL" id="CAD8194476.1"/>
    </source>
</evidence>
<gene>
    <name evidence="1" type="ORF">POCTA_138.1.T1060259</name>
</gene>
<name>A0A8S1X6Y6_PAROT</name>
<organism evidence="1 2">
    <name type="scientific">Paramecium octaurelia</name>
    <dbReference type="NCBI Taxonomy" id="43137"/>
    <lineage>
        <taxon>Eukaryota</taxon>
        <taxon>Sar</taxon>
        <taxon>Alveolata</taxon>
        <taxon>Ciliophora</taxon>
        <taxon>Intramacronucleata</taxon>
        <taxon>Oligohymenophorea</taxon>
        <taxon>Peniculida</taxon>
        <taxon>Parameciidae</taxon>
        <taxon>Paramecium</taxon>
    </lineage>
</organism>
<reference evidence="1" key="1">
    <citation type="submission" date="2021-01" db="EMBL/GenBank/DDBJ databases">
        <authorList>
            <consortium name="Genoscope - CEA"/>
            <person name="William W."/>
        </authorList>
    </citation>
    <scope>NUCLEOTIDE SEQUENCE</scope>
</reference>